<proteinExistence type="predicted"/>
<dbReference type="InParanoid" id="A0A803T3J2"/>
<evidence type="ECO:0000313" key="7">
    <source>
        <dbReference type="Ensembl" id="ENSACAP00000029782.1"/>
    </source>
</evidence>
<feature type="domain" description="C-type lectin" evidence="6">
    <location>
        <begin position="114"/>
        <end position="218"/>
    </location>
</feature>
<dbReference type="GO" id="GO:0005576">
    <property type="term" value="C:extracellular region"/>
    <property type="evidence" value="ECO:0007669"/>
    <property type="project" value="UniProtKB-SubCell"/>
</dbReference>
<dbReference type="Gene3D" id="3.10.100.10">
    <property type="entry name" value="Mannose-Binding Protein A, subunit A"/>
    <property type="match status" value="1"/>
</dbReference>
<dbReference type="PANTHER" id="PTHR45710:SF35">
    <property type="entry name" value="C-TYPE LECTIN DOMAIN FAMILY 2 MEMBER D"/>
    <property type="match status" value="1"/>
</dbReference>
<dbReference type="InterPro" id="IPR001304">
    <property type="entry name" value="C-type_lectin-like"/>
</dbReference>
<keyword evidence="5" id="KW-1133">Transmembrane helix</keyword>
<dbReference type="GO" id="GO:0030246">
    <property type="term" value="F:carbohydrate binding"/>
    <property type="evidence" value="ECO:0007669"/>
    <property type="project" value="UniProtKB-KW"/>
</dbReference>
<evidence type="ECO:0000256" key="5">
    <source>
        <dbReference type="SAM" id="Phobius"/>
    </source>
</evidence>
<dbReference type="Proteomes" id="UP000001646">
    <property type="component" value="Unplaced"/>
</dbReference>
<dbReference type="OrthoDB" id="9013109at2759"/>
<evidence type="ECO:0000256" key="3">
    <source>
        <dbReference type="ARBA" id="ARBA00022525"/>
    </source>
</evidence>
<organism evidence="7 8">
    <name type="scientific">Anolis carolinensis</name>
    <name type="common">Green anole</name>
    <name type="synonym">American chameleon</name>
    <dbReference type="NCBI Taxonomy" id="28377"/>
    <lineage>
        <taxon>Eukaryota</taxon>
        <taxon>Metazoa</taxon>
        <taxon>Chordata</taxon>
        <taxon>Craniata</taxon>
        <taxon>Vertebrata</taxon>
        <taxon>Euteleostomi</taxon>
        <taxon>Lepidosauria</taxon>
        <taxon>Squamata</taxon>
        <taxon>Bifurcata</taxon>
        <taxon>Unidentata</taxon>
        <taxon>Episquamata</taxon>
        <taxon>Toxicofera</taxon>
        <taxon>Iguania</taxon>
        <taxon>Dactyloidae</taxon>
        <taxon>Anolis</taxon>
    </lineage>
</organism>
<evidence type="ECO:0000256" key="4">
    <source>
        <dbReference type="ARBA" id="ARBA00022734"/>
    </source>
</evidence>
<keyword evidence="8" id="KW-1185">Reference proteome</keyword>
<dbReference type="KEGG" id="acs:103281765"/>
<reference evidence="7" key="1">
    <citation type="submission" date="2009-12" db="EMBL/GenBank/DDBJ databases">
        <title>The Genome Sequence of Anolis carolinensis (Green Anole Lizard).</title>
        <authorList>
            <consortium name="The Genome Sequencing Platform"/>
            <person name="Di Palma F."/>
            <person name="Alfoldi J."/>
            <person name="Heiman D."/>
            <person name="Young S."/>
            <person name="Grabherr M."/>
            <person name="Johnson J."/>
            <person name="Lander E.S."/>
            <person name="Lindblad-Toh K."/>
        </authorList>
    </citation>
    <scope>NUCLEOTIDE SEQUENCE [LARGE SCALE GENOMIC DNA]</scope>
    <source>
        <strain evidence="7">JBL SC #1</strain>
    </source>
</reference>
<dbReference type="AlphaFoldDB" id="A0A803T3J2"/>
<accession>A0A803T3J2</accession>
<reference evidence="7" key="2">
    <citation type="submission" date="2025-08" db="UniProtKB">
        <authorList>
            <consortium name="Ensembl"/>
        </authorList>
    </citation>
    <scope>IDENTIFICATION</scope>
</reference>
<evidence type="ECO:0000256" key="1">
    <source>
        <dbReference type="ARBA" id="ARBA00004401"/>
    </source>
</evidence>
<reference evidence="7" key="3">
    <citation type="submission" date="2025-09" db="UniProtKB">
        <authorList>
            <consortium name="Ensembl"/>
        </authorList>
    </citation>
    <scope>IDENTIFICATION</scope>
</reference>
<dbReference type="GO" id="GO:0005886">
    <property type="term" value="C:plasma membrane"/>
    <property type="evidence" value="ECO:0007669"/>
    <property type="project" value="UniProtKB-SubCell"/>
</dbReference>
<keyword evidence="5" id="KW-0472">Membrane</keyword>
<dbReference type="CDD" id="cd03593">
    <property type="entry name" value="CLECT_NK_receptors_like"/>
    <property type="match status" value="1"/>
</dbReference>
<comment type="subcellular location">
    <subcellularLocation>
        <location evidence="1">Cell membrane</location>
        <topology evidence="1">Single-pass type II membrane protein</topology>
    </subcellularLocation>
    <subcellularLocation>
        <location evidence="2">Secreted</location>
    </subcellularLocation>
</comment>
<protein>
    <recommendedName>
        <fullName evidence="6">C-type lectin domain-containing protein</fullName>
    </recommendedName>
</protein>
<dbReference type="Pfam" id="PF00059">
    <property type="entry name" value="Lectin_C"/>
    <property type="match status" value="1"/>
</dbReference>
<dbReference type="SMART" id="SM00034">
    <property type="entry name" value="CLECT"/>
    <property type="match status" value="1"/>
</dbReference>
<feature type="transmembrane region" description="Helical" evidence="5">
    <location>
        <begin position="67"/>
        <end position="89"/>
    </location>
</feature>
<keyword evidence="5" id="KW-0812">Transmembrane</keyword>
<evidence type="ECO:0000259" key="6">
    <source>
        <dbReference type="PROSITE" id="PS50041"/>
    </source>
</evidence>
<keyword evidence="4" id="KW-0430">Lectin</keyword>
<dbReference type="SUPFAM" id="SSF56436">
    <property type="entry name" value="C-type lectin-like"/>
    <property type="match status" value="1"/>
</dbReference>
<keyword evidence="3" id="KW-0964">Secreted</keyword>
<dbReference type="InterPro" id="IPR033992">
    <property type="entry name" value="NKR-like_CTLD"/>
</dbReference>
<dbReference type="Ensembl" id="ENSACAT00000048385.1">
    <property type="protein sequence ID" value="ENSACAP00000029782.1"/>
    <property type="gene ID" value="ENSACAG00000040051.1"/>
</dbReference>
<dbReference type="InterPro" id="IPR016187">
    <property type="entry name" value="CTDL_fold"/>
</dbReference>
<sequence length="229" mass="26111">MVETPEGKKGWQPSCSLDPHAKENAIMDEIIKIEDSHLKEEYSRNETAWKSSLCLRKKKGTNAKCRLTWSLAIGSLTIIIIILIIILSVRRCGICPAPAPLLLCDVCPNGWIGFQRKCYYFSEAERNWTASSLHCSSHNASLAVIDSQEEMHFLLRYKSPPDHWIGLQRDNPEQPWRWINGTIFPKRLTIYGGGRCAYMISDAIASSSCSREEHWICSKPVESWYHVTV</sequence>
<dbReference type="PANTHER" id="PTHR45710">
    <property type="entry name" value="C-TYPE LECTIN DOMAIN-CONTAINING PROTEIN 180"/>
    <property type="match status" value="1"/>
</dbReference>
<dbReference type="InterPro" id="IPR050828">
    <property type="entry name" value="C-type_lectin/matrix_domain"/>
</dbReference>
<evidence type="ECO:0000313" key="8">
    <source>
        <dbReference type="Proteomes" id="UP000001646"/>
    </source>
</evidence>
<dbReference type="GeneTree" id="ENSGT00940000162705"/>
<evidence type="ECO:0000256" key="2">
    <source>
        <dbReference type="ARBA" id="ARBA00004613"/>
    </source>
</evidence>
<name>A0A803T3J2_ANOCA</name>
<dbReference type="InterPro" id="IPR016186">
    <property type="entry name" value="C-type_lectin-like/link_sf"/>
</dbReference>
<dbReference type="PROSITE" id="PS50041">
    <property type="entry name" value="C_TYPE_LECTIN_2"/>
    <property type="match status" value="1"/>
</dbReference>